<proteinExistence type="inferred from homology"/>
<keyword evidence="13" id="KW-1185">Reference proteome</keyword>
<keyword evidence="9" id="KW-0460">Magnesium</keyword>
<dbReference type="GO" id="GO:0046872">
    <property type="term" value="F:metal ion binding"/>
    <property type="evidence" value="ECO:0007669"/>
    <property type="project" value="UniProtKB-KW"/>
</dbReference>
<dbReference type="KEGG" id="pgv:SL003B_4199"/>
<dbReference type="PANTHER" id="PTHR33540:SF2">
    <property type="entry name" value="TRNA THREONYLCARBAMOYLADENOSINE BIOSYNTHESIS PROTEIN TSAE"/>
    <property type="match status" value="1"/>
</dbReference>
<dbReference type="InterPro" id="IPR012180">
    <property type="entry name" value="Bifunc_ATPase/PTrfase"/>
</dbReference>
<evidence type="ECO:0000313" key="12">
    <source>
        <dbReference type="EMBL" id="ADZ72616.1"/>
    </source>
</evidence>
<name>F2IV98_POLGS</name>
<dbReference type="InterPro" id="IPR011009">
    <property type="entry name" value="Kinase-like_dom_sf"/>
</dbReference>
<evidence type="ECO:0000256" key="5">
    <source>
        <dbReference type="ARBA" id="ARBA00022694"/>
    </source>
</evidence>
<evidence type="ECO:0000256" key="7">
    <source>
        <dbReference type="ARBA" id="ARBA00022741"/>
    </source>
</evidence>
<dbReference type="PIRSF" id="PIRSF036599">
    <property type="entry name" value="AtpPhos"/>
    <property type="match status" value="1"/>
</dbReference>
<dbReference type="Gene3D" id="3.30.200.20">
    <property type="entry name" value="Phosphorylase Kinase, domain 1"/>
    <property type="match status" value="1"/>
</dbReference>
<feature type="domain" description="Aminoglycoside phosphotransferase" evidence="11">
    <location>
        <begin position="180"/>
        <end position="429"/>
    </location>
</feature>
<evidence type="ECO:0000256" key="10">
    <source>
        <dbReference type="ARBA" id="ARBA00032441"/>
    </source>
</evidence>
<dbReference type="Gene3D" id="3.90.1200.10">
    <property type="match status" value="1"/>
</dbReference>
<keyword evidence="6" id="KW-0479">Metal-binding</keyword>
<dbReference type="eggNOG" id="COG0802">
    <property type="taxonomic scope" value="Bacteria"/>
</dbReference>
<evidence type="ECO:0000313" key="13">
    <source>
        <dbReference type="Proteomes" id="UP000008130"/>
    </source>
</evidence>
<evidence type="ECO:0000256" key="2">
    <source>
        <dbReference type="ARBA" id="ARBA00007599"/>
    </source>
</evidence>
<dbReference type="PANTHER" id="PTHR33540">
    <property type="entry name" value="TRNA THREONYLCARBAMOYLADENOSINE BIOSYNTHESIS PROTEIN TSAE"/>
    <property type="match status" value="1"/>
</dbReference>
<evidence type="ECO:0000256" key="8">
    <source>
        <dbReference type="ARBA" id="ARBA00022840"/>
    </source>
</evidence>
<dbReference type="GO" id="GO:0005737">
    <property type="term" value="C:cytoplasm"/>
    <property type="evidence" value="ECO:0007669"/>
    <property type="project" value="UniProtKB-SubCell"/>
</dbReference>
<dbReference type="STRING" id="991905.SL003B_4199"/>
<dbReference type="Proteomes" id="UP000008130">
    <property type="component" value="Chromosome"/>
</dbReference>
<evidence type="ECO:0000256" key="4">
    <source>
        <dbReference type="ARBA" id="ARBA00022490"/>
    </source>
</evidence>
<dbReference type="AlphaFoldDB" id="F2IV98"/>
<evidence type="ECO:0000256" key="9">
    <source>
        <dbReference type="ARBA" id="ARBA00022842"/>
    </source>
</evidence>
<organism evidence="12 13">
    <name type="scientific">Polymorphum gilvum (strain LMG 25793 / CGMCC 1.9160 / SL003B-26A1)</name>
    <dbReference type="NCBI Taxonomy" id="991905"/>
    <lineage>
        <taxon>Bacteria</taxon>
        <taxon>Pseudomonadati</taxon>
        <taxon>Pseudomonadota</taxon>
        <taxon>Alphaproteobacteria</taxon>
        <taxon>Rhodobacterales</taxon>
        <taxon>Paracoccaceae</taxon>
        <taxon>Polymorphum</taxon>
    </lineage>
</organism>
<dbReference type="RefSeq" id="WP_013654914.1">
    <property type="nucleotide sequence ID" value="NC_015259.1"/>
</dbReference>
<dbReference type="Gene3D" id="3.40.50.300">
    <property type="entry name" value="P-loop containing nucleotide triphosphate hydrolases"/>
    <property type="match status" value="1"/>
</dbReference>
<dbReference type="InterPro" id="IPR003442">
    <property type="entry name" value="T6A_TsaE"/>
</dbReference>
<dbReference type="NCBIfam" id="TIGR00150">
    <property type="entry name" value="T6A_YjeE"/>
    <property type="match status" value="1"/>
</dbReference>
<comment type="subcellular location">
    <subcellularLocation>
        <location evidence="1">Cytoplasm</location>
    </subcellularLocation>
</comment>
<keyword evidence="12" id="KW-0378">Hydrolase</keyword>
<dbReference type="EMBL" id="CP002568">
    <property type="protein sequence ID" value="ADZ72616.1"/>
    <property type="molecule type" value="Genomic_DNA"/>
</dbReference>
<reference evidence="12 13" key="1">
    <citation type="journal article" date="2011" name="J. Bacteriol.">
        <title>Complete genome sequence of Polymorphum gilvum SL003B-26A1T, a crude oil-degrading bacterium from oil-polluted saline soil.</title>
        <authorList>
            <person name="Li S.G."/>
            <person name="Tang Y.Q."/>
            <person name="Nie Y."/>
            <person name="Cai M."/>
            <person name="Wu X.L."/>
        </authorList>
    </citation>
    <scope>NUCLEOTIDE SEQUENCE [LARGE SCALE GENOMIC DNA]</scope>
    <source>
        <strain evidence="13">LMG 25793 / CGMCC 1.9160 / SL003B-26A1</strain>
    </source>
</reference>
<dbReference type="Pfam" id="PF02367">
    <property type="entry name" value="TsaE"/>
    <property type="match status" value="1"/>
</dbReference>
<dbReference type="GO" id="GO:0005524">
    <property type="term" value="F:ATP binding"/>
    <property type="evidence" value="ECO:0007669"/>
    <property type="project" value="UniProtKB-KW"/>
</dbReference>
<gene>
    <name evidence="12" type="ordered locus">SL003B_4199</name>
</gene>
<evidence type="ECO:0000256" key="6">
    <source>
        <dbReference type="ARBA" id="ARBA00022723"/>
    </source>
</evidence>
<protein>
    <recommendedName>
        <fullName evidence="3">tRNA threonylcarbamoyladenosine biosynthesis protein TsaE</fullName>
    </recommendedName>
    <alternativeName>
        <fullName evidence="10">t(6)A37 threonylcarbamoyladenosine biosynthesis protein TsaE</fullName>
    </alternativeName>
</protein>
<keyword evidence="4" id="KW-0963">Cytoplasm</keyword>
<dbReference type="InterPro" id="IPR002575">
    <property type="entry name" value="Aminoglycoside_PTrfase"/>
</dbReference>
<keyword evidence="8" id="KW-0067">ATP-binding</keyword>
<dbReference type="OrthoDB" id="9809275at2"/>
<dbReference type="eggNOG" id="COG3178">
    <property type="taxonomic scope" value="Bacteria"/>
</dbReference>
<accession>F2IV98</accession>
<dbReference type="Pfam" id="PF01636">
    <property type="entry name" value="APH"/>
    <property type="match status" value="1"/>
</dbReference>
<evidence type="ECO:0000256" key="3">
    <source>
        <dbReference type="ARBA" id="ARBA00019010"/>
    </source>
</evidence>
<dbReference type="GO" id="GO:0002949">
    <property type="term" value="P:tRNA threonylcarbamoyladenosine modification"/>
    <property type="evidence" value="ECO:0007669"/>
    <property type="project" value="InterPro"/>
</dbReference>
<evidence type="ECO:0000256" key="1">
    <source>
        <dbReference type="ARBA" id="ARBA00004496"/>
    </source>
</evidence>
<dbReference type="InterPro" id="IPR027417">
    <property type="entry name" value="P-loop_NTPase"/>
</dbReference>
<dbReference type="HOGENOM" id="CLU_021467_2_1_5"/>
<evidence type="ECO:0000259" key="11">
    <source>
        <dbReference type="Pfam" id="PF01636"/>
    </source>
</evidence>
<dbReference type="PATRIC" id="fig|991905.3.peg.4329"/>
<dbReference type="GO" id="GO:0016787">
    <property type="term" value="F:hydrolase activity"/>
    <property type="evidence" value="ECO:0007669"/>
    <property type="project" value="UniProtKB-KW"/>
</dbReference>
<dbReference type="SUPFAM" id="SSF52540">
    <property type="entry name" value="P-loop containing nucleoside triphosphate hydrolases"/>
    <property type="match status" value="1"/>
</dbReference>
<sequence>MTILTADSPIVRDLADEAATVRLAEDLAAILAPGDVVTLSGDLGAGKSTFCRALLRALADDPDLEVPSPTFTLVQHYDLPRLPVAHVDLYRIEDPEELDELGLDEGLETGAALIEWPERAQGRIPAGALSITLAQAGGPDQRTATIRWQGGDWGVRLARSFAIRALLGRSGWPAAQRRHLKGDASARSYERIRQDGRTAVMMNAPALYAEPQLGAELSYSQIVHLAQDVRPFVAVGSELRRRGFGAPDILAADMDLGLLLLEDLGAKGIVAEGEPVPERYEEATRLLARMHGQSWPESVSLPDGTSYRMPAYSRRALLAEADLFLDWYVPEMTGSPAPATLRDEFHGLWQAAFERIADARTGWVLRDYHSPNLLWRAERRGIDRIGLIDFQDAVVGPVAYDVASLLLDARVPVSPALEAHLFHLYCAERQAQDADFDRDAFATTYAVMGAQRVTKILGIFVRLARRDGKPDYMKHLPRMNGYLDRVLAHPVLSALKLWYDSNRP</sequence>
<keyword evidence="7" id="KW-0547">Nucleotide-binding</keyword>
<comment type="similarity">
    <text evidence="2">Belongs to the TsaE family.</text>
</comment>
<keyword evidence="5" id="KW-0819">tRNA processing</keyword>
<dbReference type="SUPFAM" id="SSF56112">
    <property type="entry name" value="Protein kinase-like (PK-like)"/>
    <property type="match status" value="1"/>
</dbReference>